<dbReference type="InterPro" id="IPR036869">
    <property type="entry name" value="J_dom_sf"/>
</dbReference>
<evidence type="ECO:0000313" key="3">
    <source>
        <dbReference type="EMBL" id="TFI60292.1"/>
    </source>
</evidence>
<organism evidence="3 4">
    <name type="scientific">Sphingomonas parva</name>
    <dbReference type="NCBI Taxonomy" id="2555898"/>
    <lineage>
        <taxon>Bacteria</taxon>
        <taxon>Pseudomonadati</taxon>
        <taxon>Pseudomonadota</taxon>
        <taxon>Alphaproteobacteria</taxon>
        <taxon>Sphingomonadales</taxon>
        <taxon>Sphingomonadaceae</taxon>
        <taxon>Sphingomonas</taxon>
    </lineage>
</organism>
<dbReference type="Pfam" id="PF00226">
    <property type="entry name" value="DnaJ"/>
    <property type="match status" value="1"/>
</dbReference>
<gene>
    <name evidence="3" type="ORF">E2493_00855</name>
</gene>
<proteinExistence type="predicted"/>
<name>A0A4Y8ZXU1_9SPHN</name>
<dbReference type="OrthoDB" id="8224439at2"/>
<keyword evidence="4" id="KW-1185">Reference proteome</keyword>
<dbReference type="Proteomes" id="UP000298213">
    <property type="component" value="Unassembled WGS sequence"/>
</dbReference>
<dbReference type="EMBL" id="SPDV01000001">
    <property type="protein sequence ID" value="TFI60292.1"/>
    <property type="molecule type" value="Genomic_DNA"/>
</dbReference>
<comment type="caution">
    <text evidence="3">The sequence shown here is derived from an EMBL/GenBank/DDBJ whole genome shotgun (WGS) entry which is preliminary data.</text>
</comment>
<dbReference type="InterPro" id="IPR001623">
    <property type="entry name" value="DnaJ_domain"/>
</dbReference>
<evidence type="ECO:0000313" key="4">
    <source>
        <dbReference type="Proteomes" id="UP000298213"/>
    </source>
</evidence>
<sequence>MSRVAQAASPRVIDRHGLAGTRRRLAGAHKRLALGRILRQKELMAAHRSLYNILNVSPDAEPVVIEAAYRALMKKYHPDQGGGDHAADAAEINAAFATLREPERRAAYDRREWERQQEMLLARYAPAEIAQHHTGIFGWTGWATAAVLGGVMLVTVGPSKQASPALQAAVQTAAAEIGAPTPGFGADEAEEIFFTPAAVVRNEAPAPVAEAPAAVALPPAGATQRPAQTGSAATKPHRSKRPTQRSAPSEEREFLERQGYIY</sequence>
<feature type="region of interest" description="Disordered" evidence="1">
    <location>
        <begin position="215"/>
        <end position="262"/>
    </location>
</feature>
<dbReference type="PANTHER" id="PTHR45432">
    <property type="entry name" value="CHAPERONE PROTEIN DNAJ 11, CHLOROPLASTIC-LIKE"/>
    <property type="match status" value="1"/>
</dbReference>
<dbReference type="Gene3D" id="1.10.287.110">
    <property type="entry name" value="DnaJ domain"/>
    <property type="match status" value="1"/>
</dbReference>
<dbReference type="PRINTS" id="PR00625">
    <property type="entry name" value="JDOMAIN"/>
</dbReference>
<feature type="domain" description="J" evidence="2">
    <location>
        <begin position="49"/>
        <end position="112"/>
    </location>
</feature>
<dbReference type="SUPFAM" id="SSF46565">
    <property type="entry name" value="Chaperone J-domain"/>
    <property type="match status" value="1"/>
</dbReference>
<evidence type="ECO:0000259" key="2">
    <source>
        <dbReference type="PROSITE" id="PS50076"/>
    </source>
</evidence>
<dbReference type="PANTHER" id="PTHR45432:SF2">
    <property type="entry name" value="CHAPERONE PROTEIN DNAJ 11, CHLOROPLASTIC"/>
    <property type="match status" value="1"/>
</dbReference>
<protein>
    <recommendedName>
        <fullName evidence="2">J domain-containing protein</fullName>
    </recommendedName>
</protein>
<evidence type="ECO:0000256" key="1">
    <source>
        <dbReference type="SAM" id="MobiDB-lite"/>
    </source>
</evidence>
<accession>A0A4Y8ZXU1</accession>
<reference evidence="3 4" key="1">
    <citation type="submission" date="2019-03" db="EMBL/GenBank/DDBJ databases">
        <title>Genome sequence of Sphingomonas sp. 17J27-24.</title>
        <authorList>
            <person name="Kim M."/>
            <person name="Maeng S."/>
            <person name="Sathiyaraj S."/>
        </authorList>
    </citation>
    <scope>NUCLEOTIDE SEQUENCE [LARGE SCALE GENOMIC DNA]</scope>
    <source>
        <strain evidence="3 4">17J27-24</strain>
    </source>
</reference>
<dbReference type="PROSITE" id="PS50076">
    <property type="entry name" value="DNAJ_2"/>
    <property type="match status" value="1"/>
</dbReference>
<dbReference type="AlphaFoldDB" id="A0A4Y8ZXU1"/>
<dbReference type="CDD" id="cd06257">
    <property type="entry name" value="DnaJ"/>
    <property type="match status" value="1"/>
</dbReference>
<dbReference type="SMART" id="SM00271">
    <property type="entry name" value="DnaJ"/>
    <property type="match status" value="1"/>
</dbReference>